<evidence type="ECO:0000256" key="6">
    <source>
        <dbReference type="ARBA" id="ARBA00040302"/>
    </source>
</evidence>
<feature type="transmembrane region" description="Helical" evidence="8">
    <location>
        <begin position="136"/>
        <end position="157"/>
    </location>
</feature>
<feature type="transmembrane region" description="Helical" evidence="8">
    <location>
        <begin position="91"/>
        <end position="116"/>
    </location>
</feature>
<keyword evidence="3 8" id="KW-1133">Transmembrane helix</keyword>
<dbReference type="Gene3D" id="1.20.1250.20">
    <property type="entry name" value="MFS general substrate transporter like domains"/>
    <property type="match status" value="1"/>
</dbReference>
<evidence type="ECO:0000256" key="1">
    <source>
        <dbReference type="ARBA" id="ARBA00004141"/>
    </source>
</evidence>
<sequence length="342" mass="38236">MSSFIEEYRRDAGFRNVIQLAIGFGFIYFGLRTTQSYTVPLLGNLGSLSLSIAYFGYAFANLFVPSMVSAFKNERLAMAFASMEYPIYTYFFVYVIPWVCIIWSVVHGFAASVFWACQGVYLSTNSTDENRGRRAGIFWSIYMMGAVFGNLCVYIITKFMDIQAGGGPGWNGSTSILFIFLGTVSICGPWILFRLKPAQDPMERATGHTILQDLTSVMKLLFTPKMLCLVPLFLCLGFQSIFVNSMYNRQIVNKGDISLYMIIYTIVEVTAGYIHGWFIDRIGLFPMLIVYLIIGGCSMALAYLANSTQNLLFIPLYILFSLTDSGLQTFVGLEGGTIKCSV</sequence>
<evidence type="ECO:0000256" key="4">
    <source>
        <dbReference type="ARBA" id="ARBA00023136"/>
    </source>
</evidence>
<proteinExistence type="predicted"/>
<dbReference type="SUPFAM" id="SSF103473">
    <property type="entry name" value="MFS general substrate transporter"/>
    <property type="match status" value="1"/>
</dbReference>
<dbReference type="Pfam" id="PF05978">
    <property type="entry name" value="UNC-93"/>
    <property type="match status" value="1"/>
</dbReference>
<evidence type="ECO:0000313" key="10">
    <source>
        <dbReference type="Proteomes" id="UP000008312"/>
    </source>
</evidence>
<dbReference type="InterPro" id="IPR051617">
    <property type="entry name" value="UNC-93-like_regulator"/>
</dbReference>
<keyword evidence="10" id="KW-1185">Reference proteome</keyword>
<reference evidence="9" key="1">
    <citation type="submission" date="2010-02" db="EMBL/GenBank/DDBJ databases">
        <title>Sequencing and annotation of the Blastocystis hominis genome.</title>
        <authorList>
            <person name="Wincker P."/>
        </authorList>
    </citation>
    <scope>NUCLEOTIDE SEQUENCE</scope>
    <source>
        <strain evidence="9">Singapore isolate B</strain>
    </source>
</reference>
<comment type="subcellular location">
    <subcellularLocation>
        <location evidence="1">Membrane</location>
        <topology evidence="1">Multi-pass membrane protein</topology>
    </subcellularLocation>
</comment>
<dbReference type="RefSeq" id="XP_012894270.1">
    <property type="nucleotide sequence ID" value="XM_013038816.1"/>
</dbReference>
<dbReference type="InterPro" id="IPR036259">
    <property type="entry name" value="MFS_trans_sf"/>
</dbReference>
<feature type="transmembrane region" description="Helical" evidence="8">
    <location>
        <begin position="229"/>
        <end position="247"/>
    </location>
</feature>
<keyword evidence="2 8" id="KW-0812">Transmembrane</keyword>
<feature type="transmembrane region" description="Helical" evidence="8">
    <location>
        <begin position="12"/>
        <end position="31"/>
    </location>
</feature>
<evidence type="ECO:0000256" key="8">
    <source>
        <dbReference type="SAM" id="Phobius"/>
    </source>
</evidence>
<gene>
    <name evidence="9" type="ORF">GSBLH_T00000590001</name>
</gene>
<evidence type="ECO:0000313" key="9">
    <source>
        <dbReference type="EMBL" id="CBK20222.2"/>
    </source>
</evidence>
<organism evidence="9">
    <name type="scientific">Blastocystis hominis</name>
    <dbReference type="NCBI Taxonomy" id="12968"/>
    <lineage>
        <taxon>Eukaryota</taxon>
        <taxon>Sar</taxon>
        <taxon>Stramenopiles</taxon>
        <taxon>Bigyra</taxon>
        <taxon>Opalozoa</taxon>
        <taxon>Opalinata</taxon>
        <taxon>Blastocystidae</taxon>
        <taxon>Blastocystis</taxon>
    </lineage>
</organism>
<evidence type="ECO:0000256" key="3">
    <source>
        <dbReference type="ARBA" id="ARBA00022989"/>
    </source>
</evidence>
<dbReference type="AlphaFoldDB" id="D8LWN3"/>
<protein>
    <recommendedName>
        <fullName evidence="6">UNC93-like protein MFSD11</fullName>
    </recommendedName>
    <alternativeName>
        <fullName evidence="7">Major facilitator superfamily domain-containing protein 11</fullName>
    </alternativeName>
</protein>
<accession>D8LWN3</accession>
<evidence type="ECO:0000256" key="2">
    <source>
        <dbReference type="ARBA" id="ARBA00022692"/>
    </source>
</evidence>
<keyword evidence="5" id="KW-0325">Glycoprotein</keyword>
<feature type="transmembrane region" description="Helical" evidence="8">
    <location>
        <begin position="169"/>
        <end position="192"/>
    </location>
</feature>
<dbReference type="Proteomes" id="UP000008312">
    <property type="component" value="Unassembled WGS sequence"/>
</dbReference>
<evidence type="ECO:0000256" key="7">
    <source>
        <dbReference type="ARBA" id="ARBA00041910"/>
    </source>
</evidence>
<evidence type="ECO:0000256" key="5">
    <source>
        <dbReference type="ARBA" id="ARBA00023180"/>
    </source>
</evidence>
<dbReference type="InParanoid" id="D8LWN3"/>
<feature type="transmembrane region" description="Helical" evidence="8">
    <location>
        <begin position="259"/>
        <end position="278"/>
    </location>
</feature>
<dbReference type="OMA" id="WIASSTQ"/>
<dbReference type="GO" id="GO:0016020">
    <property type="term" value="C:membrane"/>
    <property type="evidence" value="ECO:0007669"/>
    <property type="project" value="UniProtKB-SubCell"/>
</dbReference>
<dbReference type="InterPro" id="IPR010291">
    <property type="entry name" value="Ion_channel_UNC-93"/>
</dbReference>
<name>D8LWN3_BLAHO</name>
<keyword evidence="4 8" id="KW-0472">Membrane</keyword>
<feature type="transmembrane region" description="Helical" evidence="8">
    <location>
        <begin position="51"/>
        <end position="71"/>
    </location>
</feature>
<dbReference type="OrthoDB" id="196103at2759"/>
<dbReference type="EMBL" id="FN668638">
    <property type="protein sequence ID" value="CBK20222.2"/>
    <property type="molecule type" value="Genomic_DNA"/>
</dbReference>
<dbReference type="PANTHER" id="PTHR23294:SF0">
    <property type="entry name" value="UNC93-LIKE PROTEIN MFSD11"/>
    <property type="match status" value="1"/>
</dbReference>
<feature type="transmembrane region" description="Helical" evidence="8">
    <location>
        <begin position="284"/>
        <end position="305"/>
    </location>
</feature>
<dbReference type="GeneID" id="24917894"/>
<dbReference type="PANTHER" id="PTHR23294">
    <property type="entry name" value="ET TRANSLATION PRODUCT-RELATED"/>
    <property type="match status" value="1"/>
</dbReference>